<sequence>MHAINTKEITQVFDNGNHRVTAVDKVTLQIHQGELIAITGRSGSGKSTLLYQLAGLLHPSSGTLHYGENQPYKLSTNKLNQFRAEHIGMIYPDFRLLPYLNVIENIQSPSLALNMTDDEVKQRALDLISSFSLQDRVNHLPSALSSGEQQRVALARALFTSPSTIIADEPTGNLDEANSHKLISTLKNYAEQGNVVIIATHDPLVMKAADRQLQMKQGQLSQALT</sequence>
<dbReference type="InterPro" id="IPR027417">
    <property type="entry name" value="P-loop_NTPase"/>
</dbReference>
<dbReference type="PROSITE" id="PS50893">
    <property type="entry name" value="ABC_TRANSPORTER_2"/>
    <property type="match status" value="1"/>
</dbReference>
<dbReference type="GO" id="GO:0022857">
    <property type="term" value="F:transmembrane transporter activity"/>
    <property type="evidence" value="ECO:0007669"/>
    <property type="project" value="TreeGrafter"/>
</dbReference>
<evidence type="ECO:0000256" key="2">
    <source>
        <dbReference type="ARBA" id="ARBA00022741"/>
    </source>
</evidence>
<dbReference type="GO" id="GO:0005524">
    <property type="term" value="F:ATP binding"/>
    <property type="evidence" value="ECO:0007669"/>
    <property type="project" value="UniProtKB-KW"/>
</dbReference>
<accession>A0A851GJL6</accession>
<dbReference type="InterPro" id="IPR003593">
    <property type="entry name" value="AAA+_ATPase"/>
</dbReference>
<keyword evidence="3 5" id="KW-0067">ATP-binding</keyword>
<dbReference type="InterPro" id="IPR017911">
    <property type="entry name" value="MacB-like_ATP-bd"/>
</dbReference>
<dbReference type="PROSITE" id="PS00211">
    <property type="entry name" value="ABC_TRANSPORTER_1"/>
    <property type="match status" value="1"/>
</dbReference>
<dbReference type="Gene3D" id="3.40.50.300">
    <property type="entry name" value="P-loop containing nucleotide triphosphate hydrolases"/>
    <property type="match status" value="1"/>
</dbReference>
<dbReference type="EMBL" id="JACBAZ010000001">
    <property type="protein sequence ID" value="NWK54364.1"/>
    <property type="molecule type" value="Genomic_DNA"/>
</dbReference>
<dbReference type="InterPro" id="IPR015854">
    <property type="entry name" value="ABC_transpr_LolD-like"/>
</dbReference>
<proteinExistence type="predicted"/>
<reference evidence="5 6" key="1">
    <citation type="submission" date="2020-07" db="EMBL/GenBank/DDBJ databases">
        <title>Roseicoccus Jingziensis gen. nov., sp. nov., isolated from coastal seawater.</title>
        <authorList>
            <person name="Feng X."/>
        </authorList>
    </citation>
    <scope>NUCLEOTIDE SEQUENCE [LARGE SCALE GENOMIC DNA]</scope>
    <source>
        <strain evidence="5 6">N1E253</strain>
    </source>
</reference>
<dbReference type="PANTHER" id="PTHR24220:SF86">
    <property type="entry name" value="ABC TRANSPORTER ABCH.1"/>
    <property type="match status" value="1"/>
</dbReference>
<gene>
    <name evidence="5" type="ORF">HW115_01985</name>
</gene>
<dbReference type="RefSeq" id="WP_178930899.1">
    <property type="nucleotide sequence ID" value="NZ_JACBAZ010000001.1"/>
</dbReference>
<evidence type="ECO:0000259" key="4">
    <source>
        <dbReference type="PROSITE" id="PS50893"/>
    </source>
</evidence>
<keyword evidence="2" id="KW-0547">Nucleotide-binding</keyword>
<dbReference type="InterPro" id="IPR003439">
    <property type="entry name" value="ABC_transporter-like_ATP-bd"/>
</dbReference>
<dbReference type="PANTHER" id="PTHR24220">
    <property type="entry name" value="IMPORT ATP-BINDING PROTEIN"/>
    <property type="match status" value="1"/>
</dbReference>
<organism evidence="5 6">
    <name type="scientific">Oceaniferula marina</name>
    <dbReference type="NCBI Taxonomy" id="2748318"/>
    <lineage>
        <taxon>Bacteria</taxon>
        <taxon>Pseudomonadati</taxon>
        <taxon>Verrucomicrobiota</taxon>
        <taxon>Verrucomicrobiia</taxon>
        <taxon>Verrucomicrobiales</taxon>
        <taxon>Verrucomicrobiaceae</taxon>
        <taxon>Oceaniferula</taxon>
    </lineage>
</organism>
<dbReference type="SUPFAM" id="SSF52540">
    <property type="entry name" value="P-loop containing nucleoside triphosphate hydrolases"/>
    <property type="match status" value="1"/>
</dbReference>
<keyword evidence="6" id="KW-1185">Reference proteome</keyword>
<evidence type="ECO:0000256" key="3">
    <source>
        <dbReference type="ARBA" id="ARBA00022840"/>
    </source>
</evidence>
<dbReference type="CDD" id="cd03255">
    <property type="entry name" value="ABC_MJ0796_LolCDE_FtsE"/>
    <property type="match status" value="1"/>
</dbReference>
<name>A0A851GJL6_9BACT</name>
<evidence type="ECO:0000313" key="6">
    <source>
        <dbReference type="Proteomes" id="UP000557872"/>
    </source>
</evidence>
<evidence type="ECO:0000256" key="1">
    <source>
        <dbReference type="ARBA" id="ARBA00022448"/>
    </source>
</evidence>
<comment type="caution">
    <text evidence="5">The sequence shown here is derived from an EMBL/GenBank/DDBJ whole genome shotgun (WGS) entry which is preliminary data.</text>
</comment>
<dbReference type="GO" id="GO:0005886">
    <property type="term" value="C:plasma membrane"/>
    <property type="evidence" value="ECO:0007669"/>
    <property type="project" value="TreeGrafter"/>
</dbReference>
<evidence type="ECO:0000313" key="5">
    <source>
        <dbReference type="EMBL" id="NWK54364.1"/>
    </source>
</evidence>
<feature type="domain" description="ABC transporter" evidence="4">
    <location>
        <begin position="4"/>
        <end position="224"/>
    </location>
</feature>
<dbReference type="SMART" id="SM00382">
    <property type="entry name" value="AAA"/>
    <property type="match status" value="1"/>
</dbReference>
<dbReference type="GO" id="GO:0016887">
    <property type="term" value="F:ATP hydrolysis activity"/>
    <property type="evidence" value="ECO:0007669"/>
    <property type="project" value="InterPro"/>
</dbReference>
<dbReference type="Pfam" id="PF00005">
    <property type="entry name" value="ABC_tran"/>
    <property type="match status" value="1"/>
</dbReference>
<dbReference type="InterPro" id="IPR017871">
    <property type="entry name" value="ABC_transporter-like_CS"/>
</dbReference>
<dbReference type="AlphaFoldDB" id="A0A851GJL6"/>
<dbReference type="Proteomes" id="UP000557872">
    <property type="component" value="Unassembled WGS sequence"/>
</dbReference>
<keyword evidence="1" id="KW-0813">Transport</keyword>
<protein>
    <submittedName>
        <fullName evidence="5">ABC transporter ATP-binding protein</fullName>
    </submittedName>
</protein>